<keyword evidence="9" id="KW-1185">Reference proteome</keyword>
<dbReference type="InterPro" id="IPR023828">
    <property type="entry name" value="Peptidase_S8_Ser-AS"/>
</dbReference>
<evidence type="ECO:0000313" key="8">
    <source>
        <dbReference type="EMBL" id="GIF81459.1"/>
    </source>
</evidence>
<keyword evidence="3 6" id="KW-0378">Hydrolase</keyword>
<evidence type="ECO:0000256" key="1">
    <source>
        <dbReference type="ARBA" id="ARBA00011073"/>
    </source>
</evidence>
<feature type="domain" description="Peptidase S8/S53" evidence="7">
    <location>
        <begin position="234"/>
        <end position="494"/>
    </location>
</feature>
<dbReference type="PRINTS" id="PR00723">
    <property type="entry name" value="SUBTILISIN"/>
</dbReference>
<dbReference type="PROSITE" id="PS51892">
    <property type="entry name" value="SUBTILASE"/>
    <property type="match status" value="1"/>
</dbReference>
<accession>A0A8J3JQN0</accession>
<dbReference type="PROSITE" id="PS00138">
    <property type="entry name" value="SUBTILASE_SER"/>
    <property type="match status" value="1"/>
</dbReference>
<dbReference type="InterPro" id="IPR015500">
    <property type="entry name" value="Peptidase_S8_subtilisin-rel"/>
</dbReference>
<organism evidence="8 9">
    <name type="scientific">Catellatospora bangladeshensis</name>
    <dbReference type="NCBI Taxonomy" id="310355"/>
    <lineage>
        <taxon>Bacteria</taxon>
        <taxon>Bacillati</taxon>
        <taxon>Actinomycetota</taxon>
        <taxon>Actinomycetes</taxon>
        <taxon>Micromonosporales</taxon>
        <taxon>Micromonosporaceae</taxon>
        <taxon>Catellatospora</taxon>
    </lineage>
</organism>
<comment type="caution">
    <text evidence="8">The sequence shown here is derived from an EMBL/GenBank/DDBJ whole genome shotgun (WGS) entry which is preliminary data.</text>
</comment>
<dbReference type="SUPFAM" id="SSF52743">
    <property type="entry name" value="Subtilisin-like"/>
    <property type="match status" value="1"/>
</dbReference>
<evidence type="ECO:0000256" key="4">
    <source>
        <dbReference type="ARBA" id="ARBA00022825"/>
    </source>
</evidence>
<evidence type="ECO:0000256" key="5">
    <source>
        <dbReference type="PIRSR" id="PIRSR615500-1"/>
    </source>
</evidence>
<comment type="similarity">
    <text evidence="1 6">Belongs to the peptidase S8 family.</text>
</comment>
<evidence type="ECO:0000259" key="7">
    <source>
        <dbReference type="Pfam" id="PF00082"/>
    </source>
</evidence>
<evidence type="ECO:0000256" key="2">
    <source>
        <dbReference type="ARBA" id="ARBA00022670"/>
    </source>
</evidence>
<dbReference type="PANTHER" id="PTHR43806">
    <property type="entry name" value="PEPTIDASE S8"/>
    <property type="match status" value="1"/>
</dbReference>
<feature type="active site" description="Charge relay system" evidence="5 6">
    <location>
        <position position="452"/>
    </location>
</feature>
<dbReference type="Gene3D" id="3.40.50.200">
    <property type="entry name" value="Peptidase S8/S53 domain"/>
    <property type="match status" value="1"/>
</dbReference>
<dbReference type="AlphaFoldDB" id="A0A8J3JQN0"/>
<dbReference type="PANTHER" id="PTHR43806:SF11">
    <property type="entry name" value="CEREVISIN-RELATED"/>
    <property type="match status" value="1"/>
</dbReference>
<evidence type="ECO:0000256" key="6">
    <source>
        <dbReference type="PROSITE-ProRule" id="PRU01240"/>
    </source>
</evidence>
<dbReference type="Proteomes" id="UP000601223">
    <property type="component" value="Unassembled WGS sequence"/>
</dbReference>
<evidence type="ECO:0000313" key="9">
    <source>
        <dbReference type="Proteomes" id="UP000601223"/>
    </source>
</evidence>
<keyword evidence="4 6" id="KW-0720">Serine protease</keyword>
<feature type="active site" description="Charge relay system" evidence="5 6">
    <location>
        <position position="243"/>
    </location>
</feature>
<dbReference type="InterPro" id="IPR000209">
    <property type="entry name" value="Peptidase_S8/S53_dom"/>
</dbReference>
<dbReference type="InterPro" id="IPR036852">
    <property type="entry name" value="Peptidase_S8/S53_dom_sf"/>
</dbReference>
<gene>
    <name evidence="8" type="ORF">Cba03nite_28080</name>
</gene>
<dbReference type="RefSeq" id="WP_239125722.1">
    <property type="nucleotide sequence ID" value="NZ_BONF01000014.1"/>
</dbReference>
<dbReference type="GO" id="GO:0006508">
    <property type="term" value="P:proteolysis"/>
    <property type="evidence" value="ECO:0007669"/>
    <property type="project" value="UniProtKB-KW"/>
</dbReference>
<name>A0A8J3JQN0_9ACTN</name>
<sequence length="1139" mass="118074">MNVRRTRSLSLLMAVVLTVTLSGFGGALRQAPATAAAPAVLPSGHTYTVTLLTGDVVTVRTRATGCPAVTVRPADPHGVLDRSCGPDGHVRVVPGKVAGLIGPVLDASLFDVTTLILEGHDDARSRELPLIVRQAAQPDQRLAAPAAGLRVTRSLPSIAAVAARQPKAKGPDLIRALSAAAARTPAATRGTAASTRVWLDHRVRATAQSTSAAALDPNLGQIRAPQAWAAGYTGQGVKVAVLDTGADFTHPDLQGRIAARADFTVEDGDAADRHGHGTHVAATIAGSGVASEGERRGVAPGARLLVGKVLGDSGEGTDSQVIAGMEWAAERADVVNMSLGGWEPSDGTDPMSLALDELTAKHGTLFVVAAGNDGPVDGAVSSPAAAASALTVGAVDRGDRLADFSSRGPLVNTRAAKPELVAPGVDIVAARAAGTSLGTIVDARYTSLSGTSMAAPHAAGAAAILAQRHPGWKPAQLKAALVGAADPLTGGDAYELGAGRLNAARPLHGVVSEQPIVALGTFTHPQSGTAEAPLSWANTSESAKTLRFGVTVTDRHGTAAPAGTATLSSTDAVVAPGGRASTVLRIDRARLAARPGLHTAVVTARTAGGAVVSRTPVTFHVEPRSHDLTLTAVPLPGAPADADVLAFGVVVNLDDPSLFAEYVGVQPGEPVVLRVPAGRYSVLASLWDLGPESTRMGLTGDPEVVIGADTALVFDGAAARPVTASVDGVDTVPVTVGITYEQTGRRGLGWSDFAFAWGADAARGSVFAVPMTGPGVGTFSVHAAYGLTAPGDAPSPYLYDLIRPLGSGIPADPHYRVDGAEQARLARIDQRFHLLDIPGTHVSHKRYGFSPTGAYIAETILDNLPAQRTDYVTPGFAWLDEAFYPVGEAGFDMVTQEAQRTYAAGSRQSLVWVRQPMRTDWYDDPAVSYSGCRPSAPFRTRGMLHVELMDLTDQHQRYGCFPIGDESTSSLTLHRDGRLVGERRAPFGEFEIPQAAAEYRLRYDLDLSAVLPVSTRVTTAWTFRSAGPSGTGRAPLPLFALDYALPLDAANHPTAGTSVFTVRQAHGVPVQDVTAFRVWASLDDGATWQAVPVRQQDAASFAARLPVPAAGQAVSLRVKAEGAAGSGIDQTVIRAYRAG</sequence>
<dbReference type="InterPro" id="IPR050131">
    <property type="entry name" value="Peptidase_S8_subtilisin-like"/>
</dbReference>
<evidence type="ECO:0000256" key="3">
    <source>
        <dbReference type="ARBA" id="ARBA00022801"/>
    </source>
</evidence>
<feature type="active site" description="Charge relay system" evidence="5 6">
    <location>
        <position position="276"/>
    </location>
</feature>
<protein>
    <recommendedName>
        <fullName evidence="7">Peptidase S8/S53 domain-containing protein</fullName>
    </recommendedName>
</protein>
<proteinExistence type="inferred from homology"/>
<dbReference type="Pfam" id="PF00082">
    <property type="entry name" value="Peptidase_S8"/>
    <property type="match status" value="1"/>
</dbReference>
<reference evidence="8 9" key="1">
    <citation type="submission" date="2021-01" db="EMBL/GenBank/DDBJ databases">
        <title>Whole genome shotgun sequence of Catellatospora bangladeshensis NBRC 107357.</title>
        <authorList>
            <person name="Komaki H."/>
            <person name="Tamura T."/>
        </authorList>
    </citation>
    <scope>NUCLEOTIDE SEQUENCE [LARGE SCALE GENOMIC DNA]</scope>
    <source>
        <strain evidence="8 9">NBRC 107357</strain>
    </source>
</reference>
<keyword evidence="2 6" id="KW-0645">Protease</keyword>
<dbReference type="GO" id="GO:0004252">
    <property type="term" value="F:serine-type endopeptidase activity"/>
    <property type="evidence" value="ECO:0007669"/>
    <property type="project" value="UniProtKB-UniRule"/>
</dbReference>
<dbReference type="EMBL" id="BONF01000014">
    <property type="protein sequence ID" value="GIF81459.1"/>
    <property type="molecule type" value="Genomic_DNA"/>
</dbReference>